<dbReference type="Proteomes" id="UP000201252">
    <property type="component" value="Segment"/>
</dbReference>
<dbReference type="EMBL" id="HQ633071">
    <property type="protein sequence ID" value="AGH31593.1"/>
    <property type="molecule type" value="Genomic_DNA"/>
</dbReference>
<protein>
    <submittedName>
        <fullName evidence="1">Uncharacterized protein</fullName>
    </submittedName>
</protein>
<evidence type="ECO:0000313" key="1">
    <source>
        <dbReference type="EMBL" id="AGH31593.1"/>
    </source>
</evidence>
<sequence>METLEKTLQVTHDWAVDRLHILCDMKTDDVLKSVEDAHAIQSEFAEWLDPNTEDHEIYSLEYLGDND</sequence>
<reference evidence="1 2" key="1">
    <citation type="submission" date="2010-10" db="EMBL/GenBank/DDBJ databases">
        <title>The Genome Sequence of Synechococcus phage S-SKS1.</title>
        <authorList>
            <consortium name="The Broad Institute Genome Sequencing Platform"/>
            <person name="Henn M.R."/>
            <person name="Clokie M."/>
            <person name="Levin J."/>
            <person name="Malboeuf C."/>
            <person name="Casali M."/>
            <person name="Russ C."/>
            <person name="Lennon N."/>
            <person name="Chapman S.B."/>
            <person name="Erlich R."/>
            <person name="Young S.K."/>
            <person name="Yandava C."/>
            <person name="Zeng Q."/>
            <person name="Alvarado L."/>
            <person name="Anderson S."/>
            <person name="Berlin A."/>
            <person name="Chen Z."/>
            <person name="Freedman E."/>
            <person name="Gellesch M."/>
            <person name="Goldberg J."/>
            <person name="Green L."/>
            <person name="Griggs A."/>
            <person name="Gujja S."/>
            <person name="Heilman E.R."/>
            <person name="Heiman D."/>
            <person name="Hollinger A."/>
            <person name="Howarth C."/>
            <person name="Larson L."/>
            <person name="Mehta T."/>
            <person name="Pearson M."/>
            <person name="Roberts A."/>
            <person name="Ryan E."/>
            <person name="Saif S."/>
            <person name="Shea T."/>
            <person name="Shenoy N."/>
            <person name="Sisk P."/>
            <person name="Stolte C."/>
            <person name="Sykes S."/>
            <person name="White J."/>
            <person name="Haas B."/>
            <person name="Nusbaum C."/>
            <person name="Birren B."/>
        </authorList>
    </citation>
    <scope>NUCLEOTIDE SEQUENCE [LARGE SCALE GENOMIC DNA]</scope>
</reference>
<gene>
    <name evidence="1" type="ORF">SWZG_00080</name>
</gene>
<name>M4QRV2_9CAUD</name>
<proteinExistence type="predicted"/>
<dbReference type="OrthoDB" id="40137at10239"/>
<dbReference type="RefSeq" id="YP_007674445.1">
    <property type="nucleotide sequence ID" value="NC_020851.1"/>
</dbReference>
<keyword evidence="2" id="KW-1185">Reference proteome</keyword>
<evidence type="ECO:0000313" key="2">
    <source>
        <dbReference type="Proteomes" id="UP000201252"/>
    </source>
</evidence>
<organism evidence="1 2">
    <name type="scientific">Synechococcus phage S-SKS1</name>
    <dbReference type="NCBI Taxonomy" id="754042"/>
    <lineage>
        <taxon>Viruses</taxon>
        <taxon>Duplodnaviria</taxon>
        <taxon>Heunggongvirae</taxon>
        <taxon>Uroviricota</taxon>
        <taxon>Caudoviricetes</taxon>
        <taxon>Llyrvirus</taxon>
        <taxon>Llyrvirus SSKS1</taxon>
    </lineage>
</organism>
<dbReference type="GeneID" id="15010991"/>
<dbReference type="KEGG" id="vg:15010991"/>
<accession>M4QRV2</accession>